<dbReference type="PATRIC" id="fig|359131.3.peg.1499"/>
<dbReference type="EMBL" id="JZKH01000131">
    <property type="protein sequence ID" value="KJS58197.1"/>
    <property type="molecule type" value="Genomic_DNA"/>
</dbReference>
<sequence length="308" mass="35015">MSTAIATRVPAGSFFDLNRKDPDLTRLREEGAEQALPFALMERLVKSGTPYAEYARALRSEPVTVAGASFDWFDAELPGEIADEINLTNYEIVEHTDERRTALTHALDRLSLVHPEGFARLREFVRGLLWVGLKPGVRTSSLTSSSDPALPYVITFSDKASRHIPPNTVSERPSPLFLAENLLHEGTHQSISFHILQHQVFASGYSSKTSPKIEINWRAGQGEDRNQFWEIDRAFHATCVYNQLIRFRQVELARADLTPIERTSFQSAYDEGLPAVRYLMRELELQREHFTRHGVELLANLRQQTDQL</sequence>
<reference evidence="1 2" key="1">
    <citation type="submission" date="2015-02" db="EMBL/GenBank/DDBJ databases">
        <authorList>
            <person name="Ju K.-S."/>
            <person name="Doroghazi J.R."/>
            <person name="Metcalf W."/>
        </authorList>
    </citation>
    <scope>NUCLEOTIDE SEQUENCE [LARGE SCALE GENOMIC DNA]</scope>
    <source>
        <strain evidence="1 2">ATCC 31215</strain>
    </source>
</reference>
<evidence type="ECO:0008006" key="3">
    <source>
        <dbReference type="Google" id="ProtNLM"/>
    </source>
</evidence>
<evidence type="ECO:0000313" key="2">
    <source>
        <dbReference type="Proteomes" id="UP000033699"/>
    </source>
</evidence>
<proteinExistence type="predicted"/>
<keyword evidence="2" id="KW-1185">Reference proteome</keyword>
<comment type="caution">
    <text evidence="1">The sequence shown here is derived from an EMBL/GenBank/DDBJ whole genome shotgun (WGS) entry which is preliminary data.</text>
</comment>
<evidence type="ECO:0000313" key="1">
    <source>
        <dbReference type="EMBL" id="KJS58197.1"/>
    </source>
</evidence>
<dbReference type="Proteomes" id="UP000033699">
    <property type="component" value="Unassembled WGS sequence"/>
</dbReference>
<accession>A0A0F2T8Y0</accession>
<gene>
    <name evidence="1" type="ORF">VM95_34905</name>
</gene>
<protein>
    <recommendedName>
        <fullName evidence="3">HEXXH motif domain-containing protein</fullName>
    </recommendedName>
</protein>
<name>A0A0F2T8Y0_STRR3</name>
<dbReference type="RefSeq" id="WP_045704693.1">
    <property type="nucleotide sequence ID" value="NZ_JZKH01000131.1"/>
</dbReference>
<dbReference type="OrthoDB" id="3863730at2"/>
<dbReference type="AlphaFoldDB" id="A0A0F2T8Y0"/>
<organism evidence="1 2">
    <name type="scientific">Streptomyces rubellomurinus (strain ATCC 31215)</name>
    <dbReference type="NCBI Taxonomy" id="359131"/>
    <lineage>
        <taxon>Bacteria</taxon>
        <taxon>Bacillati</taxon>
        <taxon>Actinomycetota</taxon>
        <taxon>Actinomycetes</taxon>
        <taxon>Kitasatosporales</taxon>
        <taxon>Streptomycetaceae</taxon>
        <taxon>Streptomyces</taxon>
    </lineage>
</organism>